<dbReference type="KEGG" id="abas:ACPOL_2651"/>
<dbReference type="InterPro" id="IPR010620">
    <property type="entry name" value="SBBP_repeat"/>
</dbReference>
<evidence type="ECO:0000259" key="3">
    <source>
        <dbReference type="Pfam" id="PF16640"/>
    </source>
</evidence>
<dbReference type="PANTHER" id="PTHR35580:SF1">
    <property type="entry name" value="PHYTASE-LIKE DOMAIN-CONTAINING PROTEIN"/>
    <property type="match status" value="1"/>
</dbReference>
<reference evidence="5 6" key="1">
    <citation type="journal article" date="2018" name="Front. Microbiol.">
        <title>Hydrolytic Capabilities as a Key to Environmental Success: Chitinolytic and Cellulolytic Acidobacteria From Acidic Sub-arctic Soils and Boreal Peatlands.</title>
        <authorList>
            <person name="Belova S.E."/>
            <person name="Ravin N.V."/>
            <person name="Pankratov T.A."/>
            <person name="Rakitin A.L."/>
            <person name="Ivanova A.A."/>
            <person name="Beletsky A.V."/>
            <person name="Mardanov A.V."/>
            <person name="Sinninghe Damste J.S."/>
            <person name="Dedysh S.N."/>
        </authorList>
    </citation>
    <scope>NUCLEOTIDE SEQUENCE [LARGE SCALE GENOMIC DNA]</scope>
    <source>
        <strain evidence="5 6">SBC82</strain>
    </source>
</reference>
<feature type="chain" id="PRO_5016346989" evidence="1">
    <location>
        <begin position="22"/>
        <end position="1083"/>
    </location>
</feature>
<proteinExistence type="predicted"/>
<feature type="domain" description="GH29D-like beta-sandwich" evidence="2">
    <location>
        <begin position="915"/>
        <end position="980"/>
    </location>
</feature>
<accession>A0A2Z5FZK5</accession>
<evidence type="ECO:0000259" key="4">
    <source>
        <dbReference type="Pfam" id="PF25778"/>
    </source>
</evidence>
<feature type="domain" description="Bacterial Ig-like" evidence="3">
    <location>
        <begin position="824"/>
        <end position="903"/>
    </location>
</feature>
<dbReference type="Pfam" id="PF13290">
    <property type="entry name" value="CHB_HEX_C_1"/>
    <property type="match status" value="1"/>
</dbReference>
<dbReference type="PANTHER" id="PTHR35580">
    <property type="entry name" value="CELL SURFACE GLYCOPROTEIN (S-LAYER PROTEIN)-LIKE PROTEIN"/>
    <property type="match status" value="1"/>
</dbReference>
<protein>
    <submittedName>
        <fullName evidence="5">Cell surface protein</fullName>
    </submittedName>
</protein>
<organism evidence="5 6">
    <name type="scientific">Acidisarcina polymorpha</name>
    <dbReference type="NCBI Taxonomy" id="2211140"/>
    <lineage>
        <taxon>Bacteria</taxon>
        <taxon>Pseudomonadati</taxon>
        <taxon>Acidobacteriota</taxon>
        <taxon>Terriglobia</taxon>
        <taxon>Terriglobales</taxon>
        <taxon>Acidobacteriaceae</taxon>
        <taxon>Acidisarcina</taxon>
    </lineage>
</organism>
<dbReference type="RefSeq" id="WP_114207305.1">
    <property type="nucleotide sequence ID" value="NZ_CP030840.1"/>
</dbReference>
<gene>
    <name evidence="5" type="ORF">ACPOL_2651</name>
</gene>
<keyword evidence="6" id="KW-1185">Reference proteome</keyword>
<dbReference type="OrthoDB" id="99353at2"/>
<evidence type="ECO:0000256" key="1">
    <source>
        <dbReference type="SAM" id="SignalP"/>
    </source>
</evidence>
<feature type="domain" description="DUF7948" evidence="4">
    <location>
        <begin position="62"/>
        <end position="279"/>
    </location>
</feature>
<name>A0A2Z5FZK5_9BACT</name>
<dbReference type="AlphaFoldDB" id="A0A2Z5FZK5"/>
<dbReference type="InterPro" id="IPR013783">
    <property type="entry name" value="Ig-like_fold"/>
</dbReference>
<evidence type="ECO:0000313" key="6">
    <source>
        <dbReference type="Proteomes" id="UP000253606"/>
    </source>
</evidence>
<dbReference type="Pfam" id="PF06739">
    <property type="entry name" value="SBBP"/>
    <property type="match status" value="2"/>
</dbReference>
<evidence type="ECO:0000259" key="2">
    <source>
        <dbReference type="Pfam" id="PF13290"/>
    </source>
</evidence>
<dbReference type="Pfam" id="PF16640">
    <property type="entry name" value="Big_3_5"/>
    <property type="match status" value="2"/>
</dbReference>
<dbReference type="Proteomes" id="UP000253606">
    <property type="component" value="Chromosome"/>
</dbReference>
<dbReference type="InterPro" id="IPR059177">
    <property type="entry name" value="GH29D-like_dom"/>
</dbReference>
<feature type="signal peptide" evidence="1">
    <location>
        <begin position="1"/>
        <end position="21"/>
    </location>
</feature>
<dbReference type="Gene3D" id="2.60.40.10">
    <property type="entry name" value="Immunoglobulins"/>
    <property type="match status" value="2"/>
</dbReference>
<sequence length="1083" mass="111760">MKSFLPVALSLLAMSPMVVNAQELNSSVAAANQNLAPSKLVSPMKVASPAIAAAYGKLPLSFEANQGQSDPQVKFLSRGQGYSLFLTDNAAVLALSKDLTSQPKTAVIAGKAALRKPAMVKTDVVRMELAGAARGMQVSGGDPLPGKANYFLGKDSSKWHTDVPTYTKVKYSNVYPGIDLVYYGNQRQLEYDFIVAPHADPKRARLHFAGASKLKLNSGGDLEIIAKDGEIAFHKPVVYQIRDGQHQQIEGSFQLLADNIVGFRLGDYDRSRELVVDPVLAYSTYLGGTGNPFMSYDSVAGIGLDAAGNVYIAGYTVSTDFPAANGPAPNPGHYSTSPRGYVTEFDPTLSTLVYSTYFGSDQTHPGGGQTLPAALFVDGSGAVYLTGETYSSHFPVTRGPFGVIETSENAFVSKLAAGGSTLVYSFLIASSIPGGGAITVDRHGSAYITGIYGGPFSTAGPYPTTPGAYLTSIPAADNNVGYAFVTKINPEGTGFDYSTYLGGPQKSQMTYAGSTAGLAIAVNDAGEAYVAGRTSFVSFPTTPGAFQSVNKNILTSDGSNGFITKLNAAGSGLIYSTYLGGTSSGSGFLEPGDEITTIALDHEGNAYVAGQATSHDFPVTPGALQTVNTSQELYTGFISKMNPTGTALVYSTYLGGTATQLTGMVTGTTIAALAIDDSKHVFVTGATGSTNFPVTPGAFQTTTNVLPGSYQATNAFLSELSETGSSLLYSTYLGGHPPPQDYPAGDAATGIALDGSGHAFIVGLASSVDFPVTSKAYQQENNAGKTLHYAGQINDFVTRFDLGRLPSASATDTLLSADNALQLEGLPITFTARVVAPDGYSIPAGTVDFMVDGKTVKSVPLGLGGYAVYYATGLSVARHSVVASYQGSGVNDPSDSGVTTVSVSGVVATPTFPQPGGTYNLPVKVVLETASPGAIIHFTTNGALPTASSATYSGPIIVSTTSTVKAMAVMSGKTMSAVATATYSIVPSAVPTTTEITSEFNPSALNESAEFQASVTASSGATPTGTVVFKNGNQLLGTAPLVKGVAKFTISNLTLYGHAIAALYTGSATNVESGASLTQVVVP</sequence>
<dbReference type="InterPro" id="IPR057708">
    <property type="entry name" value="DUF7948"/>
</dbReference>
<dbReference type="InterPro" id="IPR032109">
    <property type="entry name" value="Big_3_5"/>
</dbReference>
<dbReference type="InterPro" id="IPR052918">
    <property type="entry name" value="Motility_Chemotaxis_Reg"/>
</dbReference>
<evidence type="ECO:0000313" key="5">
    <source>
        <dbReference type="EMBL" id="AXC11964.1"/>
    </source>
</evidence>
<feature type="domain" description="Bacterial Ig-like" evidence="3">
    <location>
        <begin position="998"/>
        <end position="1081"/>
    </location>
</feature>
<dbReference type="EMBL" id="CP030840">
    <property type="protein sequence ID" value="AXC11964.1"/>
    <property type="molecule type" value="Genomic_DNA"/>
</dbReference>
<dbReference type="Pfam" id="PF25778">
    <property type="entry name" value="DUF7948"/>
    <property type="match status" value="1"/>
</dbReference>
<keyword evidence="1" id="KW-0732">Signal</keyword>